<reference evidence="2" key="1">
    <citation type="submission" date="2020-05" db="EMBL/GenBank/DDBJ databases">
        <authorList>
            <person name="Chiriac C."/>
            <person name="Salcher M."/>
            <person name="Ghai R."/>
            <person name="Kavagutti S V."/>
        </authorList>
    </citation>
    <scope>NUCLEOTIDE SEQUENCE</scope>
</reference>
<dbReference type="Gene3D" id="3.30.9.10">
    <property type="entry name" value="D-Amino Acid Oxidase, subunit A, domain 2"/>
    <property type="match status" value="1"/>
</dbReference>
<feature type="domain" description="FAD dependent oxidoreductase" evidence="1">
    <location>
        <begin position="24"/>
        <end position="354"/>
    </location>
</feature>
<dbReference type="EMBL" id="CAESAI010000014">
    <property type="protein sequence ID" value="CAB4337954.1"/>
    <property type="molecule type" value="Genomic_DNA"/>
</dbReference>
<dbReference type="Pfam" id="PF01266">
    <property type="entry name" value="DAO"/>
    <property type="match status" value="1"/>
</dbReference>
<organism evidence="2">
    <name type="scientific">freshwater metagenome</name>
    <dbReference type="NCBI Taxonomy" id="449393"/>
    <lineage>
        <taxon>unclassified sequences</taxon>
        <taxon>metagenomes</taxon>
        <taxon>ecological metagenomes</taxon>
    </lineage>
</organism>
<evidence type="ECO:0000313" key="2">
    <source>
        <dbReference type="EMBL" id="CAB4337954.1"/>
    </source>
</evidence>
<dbReference type="EMBL" id="CAFBQG010000002">
    <property type="protein sequence ID" value="CAB5043739.1"/>
    <property type="molecule type" value="Genomic_DNA"/>
</dbReference>
<dbReference type="InterPro" id="IPR036188">
    <property type="entry name" value="FAD/NAD-bd_sf"/>
</dbReference>
<name>A0A6J5Z630_9ZZZZ</name>
<dbReference type="EMBL" id="CAFAAO010000008">
    <property type="protein sequence ID" value="CAB4803404.1"/>
    <property type="molecule type" value="Genomic_DNA"/>
</dbReference>
<sequence>MGIVWDIGVDRPQFPMLTENLEADLVVVGLGGSGLTALLHGAQRGLKVIGIDADRIAAGAAGRNGGLLLAGIADFHHNVRQELGRECAMALYQHTLDEMDRMAATTPNAISRIGALRTGEDSKELADVIAHRDALIADGYPVLDYDDEQGQGILIPTDGVFQPAKRAVQLANLAVAAGAQIFTNSPATDLQSGIVKTPQGSIRAPHILATIDGNLGKAVPEVADRAQATRLQMISTAPVKSVTLKYAVYTRQGWDYWQQLPDGRIAIGGGRDTALTQEATDVAEPTPEMRNYLETKLHSIGITVEIEHHWAAIVSYTDSGLPIVEQVQPGLWAIGAYCGTGNVVGALLGRSVVDHCIDGHSQIVADFTI</sequence>
<dbReference type="PANTHER" id="PTHR13847">
    <property type="entry name" value="SARCOSINE DEHYDROGENASE-RELATED"/>
    <property type="match status" value="1"/>
</dbReference>
<evidence type="ECO:0000259" key="1">
    <source>
        <dbReference type="Pfam" id="PF01266"/>
    </source>
</evidence>
<evidence type="ECO:0000313" key="7">
    <source>
        <dbReference type="EMBL" id="CAB5024389.1"/>
    </source>
</evidence>
<evidence type="ECO:0000313" key="8">
    <source>
        <dbReference type="EMBL" id="CAB5043739.1"/>
    </source>
</evidence>
<protein>
    <submittedName>
        <fullName evidence="2">Unannotated protein</fullName>
    </submittedName>
</protein>
<evidence type="ECO:0000313" key="5">
    <source>
        <dbReference type="EMBL" id="CAB4803404.1"/>
    </source>
</evidence>
<dbReference type="AlphaFoldDB" id="A0A6J5Z630"/>
<dbReference type="InterPro" id="IPR006076">
    <property type="entry name" value="FAD-dep_OxRdtase"/>
</dbReference>
<dbReference type="GO" id="GO:0005737">
    <property type="term" value="C:cytoplasm"/>
    <property type="evidence" value="ECO:0007669"/>
    <property type="project" value="TreeGrafter"/>
</dbReference>
<dbReference type="EMBL" id="CAFBIX010000027">
    <property type="protein sequence ID" value="CAB4848361.1"/>
    <property type="molecule type" value="Genomic_DNA"/>
</dbReference>
<accession>A0A6J5Z630</accession>
<dbReference type="Gene3D" id="3.50.50.60">
    <property type="entry name" value="FAD/NAD(P)-binding domain"/>
    <property type="match status" value="1"/>
</dbReference>
<evidence type="ECO:0000313" key="3">
    <source>
        <dbReference type="EMBL" id="CAB4340500.1"/>
    </source>
</evidence>
<dbReference type="EMBL" id="CAEZYC010000046">
    <property type="protein sequence ID" value="CAB4710739.1"/>
    <property type="molecule type" value="Genomic_DNA"/>
</dbReference>
<dbReference type="EMBL" id="CAFBPK010000019">
    <property type="protein sequence ID" value="CAB5024389.1"/>
    <property type="molecule type" value="Genomic_DNA"/>
</dbReference>
<evidence type="ECO:0000313" key="4">
    <source>
        <dbReference type="EMBL" id="CAB4710739.1"/>
    </source>
</evidence>
<dbReference type="SUPFAM" id="SSF51971">
    <property type="entry name" value="Nucleotide-binding domain"/>
    <property type="match status" value="1"/>
</dbReference>
<dbReference type="EMBL" id="CAESAD010000006">
    <property type="protein sequence ID" value="CAB4340500.1"/>
    <property type="molecule type" value="Genomic_DNA"/>
</dbReference>
<gene>
    <name evidence="4" type="ORF">UFOPK2648_00878</name>
    <name evidence="5" type="ORF">UFOPK3037_00790</name>
    <name evidence="6" type="ORF">UFOPK3278_00788</name>
    <name evidence="2" type="ORF">UFOPK3406_00741</name>
    <name evidence="3" type="ORF">UFOPK3925_00938</name>
    <name evidence="7" type="ORF">UFOPK4097_01127</name>
    <name evidence="8" type="ORF">UFOPK4301_00033</name>
</gene>
<evidence type="ECO:0000313" key="6">
    <source>
        <dbReference type="EMBL" id="CAB4848361.1"/>
    </source>
</evidence>
<proteinExistence type="predicted"/>